<evidence type="ECO:0000256" key="3">
    <source>
        <dbReference type="ARBA" id="ARBA00022793"/>
    </source>
</evidence>
<keyword evidence="5 7" id="KW-0456">Lyase</keyword>
<dbReference type="Proteomes" id="UP000009284">
    <property type="component" value="Chromosome"/>
</dbReference>
<dbReference type="InterPro" id="IPR013785">
    <property type="entry name" value="Aldolase_TIM"/>
</dbReference>
<evidence type="ECO:0000259" key="8">
    <source>
        <dbReference type="SMART" id="SM00934"/>
    </source>
</evidence>
<dbReference type="SUPFAM" id="SSF51366">
    <property type="entry name" value="Ribulose-phoshate binding barrel"/>
    <property type="match status" value="1"/>
</dbReference>
<organism evidence="9 10">
    <name type="scientific">Taylorella asinigenitalis (strain MCE3)</name>
    <dbReference type="NCBI Taxonomy" id="1008459"/>
    <lineage>
        <taxon>Bacteria</taxon>
        <taxon>Pseudomonadati</taxon>
        <taxon>Pseudomonadota</taxon>
        <taxon>Betaproteobacteria</taxon>
        <taxon>Burkholderiales</taxon>
        <taxon>Alcaligenaceae</taxon>
        <taxon>Taylorella</taxon>
    </lineage>
</organism>
<reference key="1">
    <citation type="submission" date="2011-09" db="EMBL/GenBank/DDBJ databases">
        <title>Genomic characterization of the Taylorella genus.</title>
        <authorList>
            <person name="Hebert L."/>
            <person name="Moumen B."/>
            <person name="Pons N."/>
            <person name="Duquesne F."/>
            <person name="Breuil M.-F."/>
            <person name="Goux D."/>
            <person name="Batto J.-M."/>
            <person name="Renault P."/>
            <person name="Laugier C."/>
            <person name="Petry S."/>
        </authorList>
    </citation>
    <scope>NUCLEOTIDE SEQUENCE</scope>
    <source>
        <strain>MCE3</strain>
    </source>
</reference>
<name>G4QCK5_TAYAM</name>
<dbReference type="AlphaFoldDB" id="G4QCK5"/>
<dbReference type="CDD" id="cd04725">
    <property type="entry name" value="OMP_decarboxylase_like"/>
    <property type="match status" value="1"/>
</dbReference>
<evidence type="ECO:0000256" key="5">
    <source>
        <dbReference type="ARBA" id="ARBA00023239"/>
    </source>
</evidence>
<feature type="active site" description="Proton donor" evidence="7">
    <location>
        <position position="95"/>
    </location>
</feature>
<evidence type="ECO:0000256" key="1">
    <source>
        <dbReference type="ARBA" id="ARBA00004861"/>
    </source>
</evidence>
<dbReference type="InterPro" id="IPR001754">
    <property type="entry name" value="OMPdeCOase_dom"/>
</dbReference>
<evidence type="ECO:0000313" key="10">
    <source>
        <dbReference type="Proteomes" id="UP000009284"/>
    </source>
</evidence>
<comment type="catalytic activity">
    <reaction evidence="6 7">
        <text>orotidine 5'-phosphate + H(+) = UMP + CO2</text>
        <dbReference type="Rhea" id="RHEA:11596"/>
        <dbReference type="ChEBI" id="CHEBI:15378"/>
        <dbReference type="ChEBI" id="CHEBI:16526"/>
        <dbReference type="ChEBI" id="CHEBI:57538"/>
        <dbReference type="ChEBI" id="CHEBI:57865"/>
        <dbReference type="EC" id="4.1.1.23"/>
    </reaction>
</comment>
<keyword evidence="4 7" id="KW-0665">Pyrimidine biosynthesis</keyword>
<evidence type="ECO:0000256" key="6">
    <source>
        <dbReference type="ARBA" id="ARBA00049157"/>
    </source>
</evidence>
<dbReference type="GO" id="GO:0006207">
    <property type="term" value="P:'de novo' pyrimidine nucleobase biosynthetic process"/>
    <property type="evidence" value="ECO:0007669"/>
    <property type="project" value="InterPro"/>
</dbReference>
<dbReference type="eggNOG" id="COG0284">
    <property type="taxonomic scope" value="Bacteria"/>
</dbReference>
<comment type="similarity">
    <text evidence="2 7">Belongs to the OMP decarboxylase family. Type 2 subfamily.</text>
</comment>
<evidence type="ECO:0000256" key="7">
    <source>
        <dbReference type="HAMAP-Rule" id="MF_01215"/>
    </source>
</evidence>
<accession>G4QCK5</accession>
<evidence type="ECO:0000313" key="9">
    <source>
        <dbReference type="EMBL" id="AEP36135.1"/>
    </source>
</evidence>
<reference evidence="9 10" key="2">
    <citation type="journal article" date="2012" name="PLoS ONE">
        <title>Genomic characterization of the taylorella genus.</title>
        <authorList>
            <person name="Hebert L."/>
            <person name="Moumen B."/>
            <person name="Pons N."/>
            <person name="Duquesne F."/>
            <person name="Breuil M.F."/>
            <person name="Goux D."/>
            <person name="Batto J.M."/>
            <person name="Laugier C."/>
            <person name="Renault P."/>
            <person name="Petry S."/>
        </authorList>
    </citation>
    <scope>NUCLEOTIDE SEQUENCE [LARGE SCALE GENOMIC DNA]</scope>
    <source>
        <strain evidence="9 10">MCE3</strain>
    </source>
</reference>
<dbReference type="InterPro" id="IPR018089">
    <property type="entry name" value="OMPdecase_AS"/>
</dbReference>
<protein>
    <recommendedName>
        <fullName evidence="7">Orotidine 5'-phosphate decarboxylase</fullName>
        <ecNumber evidence="7">4.1.1.23</ecNumber>
    </recommendedName>
    <alternativeName>
        <fullName evidence="7">OMP decarboxylase</fullName>
        <shortName evidence="7">OMPDCase</shortName>
        <shortName evidence="7">OMPdecase</shortName>
    </alternativeName>
</protein>
<keyword evidence="10" id="KW-1185">Reference proteome</keyword>
<dbReference type="EMBL" id="CP003059">
    <property type="protein sequence ID" value="AEP36135.1"/>
    <property type="molecule type" value="Genomic_DNA"/>
</dbReference>
<dbReference type="PANTHER" id="PTHR43375">
    <property type="entry name" value="OROTIDINE 5'-PHOSPHATE DECARBOXYLASE"/>
    <property type="match status" value="1"/>
</dbReference>
<dbReference type="GO" id="GO:0004590">
    <property type="term" value="F:orotidine-5'-phosphate decarboxylase activity"/>
    <property type="evidence" value="ECO:0007669"/>
    <property type="project" value="UniProtKB-UniRule"/>
</dbReference>
<dbReference type="NCBIfam" id="TIGR02127">
    <property type="entry name" value="pyrF_sub2"/>
    <property type="match status" value="1"/>
</dbReference>
<feature type="domain" description="Orotidine 5'-phosphate decarboxylase" evidence="8">
    <location>
        <begin position="17"/>
        <end position="260"/>
    </location>
</feature>
<dbReference type="OrthoDB" id="9808470at2"/>
<dbReference type="InterPro" id="IPR011995">
    <property type="entry name" value="OMPdecase_type-2"/>
</dbReference>
<keyword evidence="3 7" id="KW-0210">Decarboxylase</keyword>
<dbReference type="Gene3D" id="3.20.20.70">
    <property type="entry name" value="Aldolase class I"/>
    <property type="match status" value="1"/>
</dbReference>
<dbReference type="KEGG" id="tas:TASI_0354"/>
<dbReference type="RefSeq" id="WP_014111033.1">
    <property type="nucleotide sequence ID" value="NC_016043.1"/>
</dbReference>
<dbReference type="STRING" id="1008459.TASI_0354"/>
<dbReference type="HAMAP" id="MF_01215">
    <property type="entry name" value="OMPdecase_type2"/>
    <property type="match status" value="1"/>
</dbReference>
<evidence type="ECO:0000256" key="4">
    <source>
        <dbReference type="ARBA" id="ARBA00022975"/>
    </source>
</evidence>
<proteinExistence type="inferred from homology"/>
<dbReference type="EC" id="4.1.1.23" evidence="7"/>
<dbReference type="Pfam" id="PF00215">
    <property type="entry name" value="OMPdecase"/>
    <property type="match status" value="1"/>
</dbReference>
<dbReference type="GO" id="GO:0044205">
    <property type="term" value="P:'de novo' UMP biosynthetic process"/>
    <property type="evidence" value="ECO:0007669"/>
    <property type="project" value="UniProtKB-UniRule"/>
</dbReference>
<dbReference type="PANTHER" id="PTHR43375:SF1">
    <property type="entry name" value="OROTIDINE 5'-PHOSPHATE DECARBOXYLASE"/>
    <property type="match status" value="1"/>
</dbReference>
<dbReference type="InterPro" id="IPR011060">
    <property type="entry name" value="RibuloseP-bd_barrel"/>
</dbReference>
<dbReference type="HOGENOM" id="CLU_060704_1_0_4"/>
<sequence length="283" mass="31014">MDFITKLRAVWDKQNSALMLGLDPDISRIPTHYACTTEGVYDFCRDMVDACAPYVCGFKPQIAYFAALGAERELERLCEHIRREHPSLVVILDAKRGDIGTTAKQYAIEAFERYGADAVTVNPYMGFDSIEPYLEWKDRGVIVLCRTSNAGGSDLQFLEVEGEYGRMRLYEHIATLACKKWNASGQLGLVVGATYPNEIARVREIVGPDMPLLIPGIGAQGGDLEATVTAALSFGGNALLINSSRAILYASGAEDCLQAASDVARKTRDKINQTILKIGKVHT</sequence>
<dbReference type="SMART" id="SM00934">
    <property type="entry name" value="OMPdecase"/>
    <property type="match status" value="1"/>
</dbReference>
<dbReference type="PROSITE" id="PS00156">
    <property type="entry name" value="OMPDECASE"/>
    <property type="match status" value="1"/>
</dbReference>
<comment type="pathway">
    <text evidence="1 7">Pyrimidine metabolism; UMP biosynthesis via de novo pathway; UMP from orotate: step 2/2.</text>
</comment>
<evidence type="ECO:0000256" key="2">
    <source>
        <dbReference type="ARBA" id="ARBA00008847"/>
    </source>
</evidence>
<dbReference type="UniPathway" id="UPA00070">
    <property type="reaction ID" value="UER00120"/>
</dbReference>
<gene>
    <name evidence="7" type="primary">pyrF</name>
    <name evidence="9" type="ordered locus">TASI_0354</name>
</gene>